<protein>
    <submittedName>
        <fullName evidence="1">Uncharacterized protein</fullName>
    </submittedName>
</protein>
<dbReference type="Proteomes" id="UP000281553">
    <property type="component" value="Unassembled WGS sequence"/>
</dbReference>
<dbReference type="EMBL" id="UYRU01080160">
    <property type="protein sequence ID" value="VDN30808.1"/>
    <property type="molecule type" value="Genomic_DNA"/>
</dbReference>
<evidence type="ECO:0000313" key="2">
    <source>
        <dbReference type="Proteomes" id="UP000281553"/>
    </source>
</evidence>
<dbReference type="AlphaFoldDB" id="A0A3P7N628"/>
<gene>
    <name evidence="1" type="ORF">DILT_LOCUS15618</name>
</gene>
<proteinExistence type="predicted"/>
<evidence type="ECO:0000313" key="1">
    <source>
        <dbReference type="EMBL" id="VDN30808.1"/>
    </source>
</evidence>
<accession>A0A3P7N628</accession>
<name>A0A3P7N628_DIBLA</name>
<sequence>MSGRTEAAGSPILARVPGKTEEGCVAPTAKGCANGPVFAFAAPKMLIRSDNGRLSKYPIGVTPPAPTAGICILVCPERKEVPVPKEFTGKVLLKIGF</sequence>
<reference evidence="1 2" key="1">
    <citation type="submission" date="2018-11" db="EMBL/GenBank/DDBJ databases">
        <authorList>
            <consortium name="Pathogen Informatics"/>
        </authorList>
    </citation>
    <scope>NUCLEOTIDE SEQUENCE [LARGE SCALE GENOMIC DNA]</scope>
</reference>
<organism evidence="1 2">
    <name type="scientific">Dibothriocephalus latus</name>
    <name type="common">Fish tapeworm</name>
    <name type="synonym">Diphyllobothrium latum</name>
    <dbReference type="NCBI Taxonomy" id="60516"/>
    <lineage>
        <taxon>Eukaryota</taxon>
        <taxon>Metazoa</taxon>
        <taxon>Spiralia</taxon>
        <taxon>Lophotrochozoa</taxon>
        <taxon>Platyhelminthes</taxon>
        <taxon>Cestoda</taxon>
        <taxon>Eucestoda</taxon>
        <taxon>Diphyllobothriidea</taxon>
        <taxon>Diphyllobothriidae</taxon>
        <taxon>Dibothriocephalus</taxon>
    </lineage>
</organism>
<keyword evidence="2" id="KW-1185">Reference proteome</keyword>